<name>A0A8X8Z2D3_SALSN</name>
<dbReference type="InterPro" id="IPR053781">
    <property type="entry name" value="F-box_AtFBL13-like"/>
</dbReference>
<dbReference type="PANTHER" id="PTHR34223:SF51">
    <property type="entry name" value="OS06G0556300 PROTEIN"/>
    <property type="match status" value="1"/>
</dbReference>
<evidence type="ECO:0000259" key="1">
    <source>
        <dbReference type="PROSITE" id="PS50181"/>
    </source>
</evidence>
<proteinExistence type="predicted"/>
<dbReference type="SMART" id="SM00256">
    <property type="entry name" value="FBOX"/>
    <property type="match status" value="1"/>
</dbReference>
<dbReference type="CDD" id="cd22160">
    <property type="entry name" value="F-box_AtFBL13-like"/>
    <property type="match status" value="1"/>
</dbReference>
<evidence type="ECO:0000313" key="3">
    <source>
        <dbReference type="Proteomes" id="UP000298416"/>
    </source>
</evidence>
<comment type="caution">
    <text evidence="2">The sequence shown here is derived from an EMBL/GenBank/DDBJ whole genome shotgun (WGS) entry which is preliminary data.</text>
</comment>
<keyword evidence="3" id="KW-1185">Reference proteome</keyword>
<dbReference type="EMBL" id="PNBA02000020">
    <property type="protein sequence ID" value="KAG6388694.1"/>
    <property type="molecule type" value="Genomic_DNA"/>
</dbReference>
<dbReference type="InterPro" id="IPR001810">
    <property type="entry name" value="F-box_dom"/>
</dbReference>
<dbReference type="SUPFAM" id="SSF52047">
    <property type="entry name" value="RNI-like"/>
    <property type="match status" value="1"/>
</dbReference>
<dbReference type="Gene3D" id="1.20.1280.50">
    <property type="match status" value="1"/>
</dbReference>
<dbReference type="Proteomes" id="UP000298416">
    <property type="component" value="Unassembled WGS sequence"/>
</dbReference>
<sequence length="331" mass="38412">MAEDRINQLPDEILQHILSFIDIYEVVQTTILSKRWKDLWRSVLGIRLHIRSGGRRRRRVSQFLSHRDAAAPLHGFHLSFDSVIRVLEDDEAFVEECVLYAINQGVQSLRIQSPHRGLTTLRLPAALFTSTTLRELELTQKGSEIYTEPFANLPELENLSLRGFWTYSHVLKAPKLRVLEIFEFPPLFEEISAPLLSSFRYEGYSILGCSIMNLPKLKEVYLDIHGVRYDRKLLHQKCVRLLHQLGNATNVTLTLDTLRFLEDSIEQGPPPFPNIKILKMIKGRHEIRRILKSVLNYLTKGTFYFESLVVFFPNDVDLADDHNSDDRPRHL</sequence>
<dbReference type="PANTHER" id="PTHR34223">
    <property type="entry name" value="OS11G0201299 PROTEIN"/>
    <property type="match status" value="1"/>
</dbReference>
<protein>
    <recommendedName>
        <fullName evidence="1">F-box domain-containing protein</fullName>
    </recommendedName>
</protein>
<gene>
    <name evidence="2" type="ORF">SASPL_150126</name>
</gene>
<reference evidence="2" key="2">
    <citation type="submission" date="2020-08" db="EMBL/GenBank/DDBJ databases">
        <title>Plant Genome Project.</title>
        <authorList>
            <person name="Zhang R.-G."/>
        </authorList>
    </citation>
    <scope>NUCLEOTIDE SEQUENCE</scope>
    <source>
        <strain evidence="2">Huo1</strain>
        <tissue evidence="2">Leaf</tissue>
    </source>
</reference>
<dbReference type="Pfam" id="PF00646">
    <property type="entry name" value="F-box"/>
    <property type="match status" value="1"/>
</dbReference>
<organism evidence="2">
    <name type="scientific">Salvia splendens</name>
    <name type="common">Scarlet sage</name>
    <dbReference type="NCBI Taxonomy" id="180675"/>
    <lineage>
        <taxon>Eukaryota</taxon>
        <taxon>Viridiplantae</taxon>
        <taxon>Streptophyta</taxon>
        <taxon>Embryophyta</taxon>
        <taxon>Tracheophyta</taxon>
        <taxon>Spermatophyta</taxon>
        <taxon>Magnoliopsida</taxon>
        <taxon>eudicotyledons</taxon>
        <taxon>Gunneridae</taxon>
        <taxon>Pentapetalae</taxon>
        <taxon>asterids</taxon>
        <taxon>lamiids</taxon>
        <taxon>Lamiales</taxon>
        <taxon>Lamiaceae</taxon>
        <taxon>Nepetoideae</taxon>
        <taxon>Mentheae</taxon>
        <taxon>Salviinae</taxon>
        <taxon>Salvia</taxon>
        <taxon>Salvia subgen. Calosphace</taxon>
        <taxon>core Calosphace</taxon>
    </lineage>
</organism>
<evidence type="ECO:0000313" key="2">
    <source>
        <dbReference type="EMBL" id="KAG6388694.1"/>
    </source>
</evidence>
<accession>A0A8X8Z2D3</accession>
<dbReference type="InterPro" id="IPR053197">
    <property type="entry name" value="F-box_SCFL_complex_component"/>
</dbReference>
<dbReference type="InterPro" id="IPR036047">
    <property type="entry name" value="F-box-like_dom_sf"/>
</dbReference>
<dbReference type="SUPFAM" id="SSF81383">
    <property type="entry name" value="F-box domain"/>
    <property type="match status" value="1"/>
</dbReference>
<reference evidence="2" key="1">
    <citation type="submission" date="2018-01" db="EMBL/GenBank/DDBJ databases">
        <authorList>
            <person name="Mao J.F."/>
        </authorList>
    </citation>
    <scope>NUCLEOTIDE SEQUENCE</scope>
    <source>
        <strain evidence="2">Huo1</strain>
        <tissue evidence="2">Leaf</tissue>
    </source>
</reference>
<feature type="domain" description="F-box" evidence="1">
    <location>
        <begin position="3"/>
        <end position="39"/>
    </location>
</feature>
<dbReference type="PROSITE" id="PS50181">
    <property type="entry name" value="FBOX"/>
    <property type="match status" value="1"/>
</dbReference>
<dbReference type="AlphaFoldDB" id="A0A8X8Z2D3"/>